<dbReference type="Proteomes" id="UP000075882">
    <property type="component" value="Unassembled WGS sequence"/>
</dbReference>
<dbReference type="EnsemblMetazoa" id="ACOM030290-RA">
    <property type="protein sequence ID" value="ACOM030290-PA.1"/>
    <property type="gene ID" value="ACOM030290"/>
</dbReference>
<accession>A0A8W7PE01</accession>
<feature type="region of interest" description="Disordered" evidence="1">
    <location>
        <begin position="145"/>
        <end position="164"/>
    </location>
</feature>
<protein>
    <submittedName>
        <fullName evidence="2">Uncharacterized protein</fullName>
    </submittedName>
</protein>
<dbReference type="VEuPathDB" id="VectorBase:ACON2_035451"/>
<dbReference type="AlphaFoldDB" id="A0A8W7PE01"/>
<feature type="compositionally biased region" description="Low complexity" evidence="1">
    <location>
        <begin position="208"/>
        <end position="217"/>
    </location>
</feature>
<name>A0A8W7PE01_ANOCL</name>
<proteinExistence type="predicted"/>
<reference evidence="2" key="1">
    <citation type="submission" date="2022-08" db="UniProtKB">
        <authorList>
            <consortium name="EnsemblMetazoa"/>
        </authorList>
    </citation>
    <scope>IDENTIFICATION</scope>
</reference>
<feature type="region of interest" description="Disordered" evidence="1">
    <location>
        <begin position="207"/>
        <end position="227"/>
    </location>
</feature>
<evidence type="ECO:0000256" key="1">
    <source>
        <dbReference type="SAM" id="MobiDB-lite"/>
    </source>
</evidence>
<feature type="compositionally biased region" description="Low complexity" evidence="1">
    <location>
        <begin position="82"/>
        <end position="98"/>
    </location>
</feature>
<organism evidence="2">
    <name type="scientific">Anopheles coluzzii</name>
    <name type="common">African malaria mosquito</name>
    <dbReference type="NCBI Taxonomy" id="1518534"/>
    <lineage>
        <taxon>Eukaryota</taxon>
        <taxon>Metazoa</taxon>
        <taxon>Ecdysozoa</taxon>
        <taxon>Arthropoda</taxon>
        <taxon>Hexapoda</taxon>
        <taxon>Insecta</taxon>
        <taxon>Pterygota</taxon>
        <taxon>Neoptera</taxon>
        <taxon>Endopterygota</taxon>
        <taxon>Diptera</taxon>
        <taxon>Nematocera</taxon>
        <taxon>Culicoidea</taxon>
        <taxon>Culicidae</taxon>
        <taxon>Anophelinae</taxon>
        <taxon>Anopheles</taxon>
    </lineage>
</organism>
<evidence type="ECO:0000313" key="2">
    <source>
        <dbReference type="EnsemblMetazoa" id="ACOM030290-PA.1"/>
    </source>
</evidence>
<sequence>MLLQLGLIMIQPRTTLPLTLEEESRPVFCPLSRCRVTLLQPERFGRPFAAFPPAGSEDVRYNGAPGSGALGNSAGGGGSVGANGTASNNNSNNNGAGNLHPALMQLQQQHGKQLLVGSGASPTSGGPERMLLVGGGGVGVAAVNGNNGNGNQTPTPTIVPGGGNNTTNGNTILTQAGLEEYSRAYYEQTAMYHHQKQSSYAQSEGYHSYVSSSDSSSTPFLDRRAPPAPYTTGETILSRLFIGEQILQL</sequence>
<feature type="region of interest" description="Disordered" evidence="1">
    <location>
        <begin position="80"/>
        <end position="99"/>
    </location>
</feature>